<evidence type="ECO:0000313" key="1">
    <source>
        <dbReference type="EMBL" id="CSC27209.1"/>
    </source>
</evidence>
<proteinExistence type="predicted"/>
<dbReference type="Proteomes" id="UP000046067">
    <property type="component" value="Unassembled WGS sequence"/>
</dbReference>
<accession>A0A655Y047</accession>
<sequence length="58" mass="6778">MRGTAFTWRYTTNHLCAISNRLFRMESTLTTRETLTNDFSVFIDKNRHYLPSAAATTF</sequence>
<reference evidence="1 2" key="1">
    <citation type="submission" date="2015-07" db="EMBL/GenBank/DDBJ databases">
        <authorList>
            <consortium name="Pathogen Informatics"/>
        </authorList>
    </citation>
    <scope>NUCLEOTIDE SEQUENCE [LARGE SCALE GENOMIC DNA]</scope>
    <source>
        <strain evidence="1 2">A325</strain>
    </source>
</reference>
<gene>
    <name evidence="1" type="ORF">ERS013201_02226</name>
</gene>
<dbReference type="AlphaFoldDB" id="A0A655Y047"/>
<evidence type="ECO:0000313" key="2">
    <source>
        <dbReference type="Proteomes" id="UP000046067"/>
    </source>
</evidence>
<protein>
    <submittedName>
        <fullName evidence="1">Uncharacterized protein</fullName>
    </submittedName>
</protein>
<dbReference type="EMBL" id="CWQJ01000012">
    <property type="protein sequence ID" value="CSC27209.1"/>
    <property type="molecule type" value="Genomic_DNA"/>
</dbReference>
<organism evidence="1 2">
    <name type="scientific">Vibrio cholerae</name>
    <dbReference type="NCBI Taxonomy" id="666"/>
    <lineage>
        <taxon>Bacteria</taxon>
        <taxon>Pseudomonadati</taxon>
        <taxon>Pseudomonadota</taxon>
        <taxon>Gammaproteobacteria</taxon>
        <taxon>Vibrionales</taxon>
        <taxon>Vibrionaceae</taxon>
        <taxon>Vibrio</taxon>
    </lineage>
</organism>
<name>A0A655Y047_VIBCL</name>